<dbReference type="EMBL" id="BOPH01000022">
    <property type="protein sequence ID" value="GIJ66921.1"/>
    <property type="molecule type" value="Genomic_DNA"/>
</dbReference>
<sequence length="1546" mass="164671">MTSSEMNSPNMTSADVVAAGGIGPVPGDADSDVLTVRVYRHPGFGDDAPDRPVVRLVPSLLGEAEDLTMEFLGFTGPERTAEVGVTARQALGFPAWALVHDPANGRHALALVKEMRKLAKLAAAKPAAAMDGYRALAGRLDGAAPQFLPTFWEEAGRALIAGENVRYASTCFNYAREAEQAHALAIDEDRVAEVFLEYAMAGALPVKAISQYAKDLAARSKPDAAFERFRTVTLRRVASGLAPYPALPAELKRLATAAGLDADTEVENLVADLVGLAATARSAPGTWKALRPIIVKAARRRPEVRGRLLGIIPEPPGWDTDLTDEWIDLLVAAGADAGLTGEVEPAAASPDGAAGWLERISAARQRRWSFSRSEKLVGLVERMVPALQAAGRPVRLLAGHRCDLDVLDVCLAGDVAVAPAENVDLGVLRWIDDTAPGGRDLAAVAADERFATDLGEGAVQSLRHTGVERLAAITRTPGLRTALGAWLRAHAAAVPTDPTLAALSDHITGVSWVSTSAATAVEPDAFRRIAATDLAEGLTRTLRTGLLAEFVWPVLEEAHDDLPGGASFNGSWPHLVVKGEKKTVVLGPSAVVLKHPRPKHASNWWYREAVWVPGVDRLLVWTYEGRAYWADAPNDVFEGGLPSYGPVRALPLPDGGATFGGAPWKPGDARFPQPHTFISDGTRYWRLHHDGGVRQWWPYDPATGTATPGDPPEFLADQGTDHRFGDLVPAPEEFAGSPLGYVDGLVGWKVRANPDGSRVGTRIDGREVVFPADIEAHRHPAGGLLFPGTGEPCPVVVDSAGPVQRVFTVYTPGGDRRLTSGSPGTRVPPTDWWHAWRVRDAAGSAALRAVDAATVRQVLDAVVALQEAHEAARGTDGVPKKEAAARLAEAVTATVLAALPAVTATALREAVVAEFTDAGRLALRLRTLRALADSAPGSEPAPVAAVFDPEVLRTVLVDVHDSVWLNDADCRNLVDQLAAVPGLLAAEPGKPPKWKHTDVTWPELLALQSRLVLRATAPGIPAAERETVATLLRLLAGTGLAEPDGTVRVLRVRVADKKQSYAVPQVVRTGGRTLLVQRRVGHDDRTYAAVEHDPTGGFGPVENGKIVSDVRVTWGGRARVEAVATALSERGAPPWFPDAVDRLVADSGMGRGAAALVLAGGPNIGSYDANFLPKETRAILGISTAEARSGRATLQALKAEARQALILAAMPDDPADLWTAGPDVARVAEVWRQTVGTRLALPDEVLAEVGRLQRWGSLESLVIGLLDGARWLDADKAKSVGDRIGDLGLILPWLAYRLPRESPVRAAVPDWYDRLRALIADPAAKVKVGYLDRNTPLPPSVTAGKREYGDVVECTVHLAKVTGPDDPVLRMFPGTTAMWAVRRLLAPGTADLMAAVRADAGRTGWAQDPATEVPDLVAEVAGRHGLGADAAAYYLQLLALGDPTDRAVQRWNGWTPARLRKARTELAATDLVVEARRAGAGRSVFLPGGWQKTPGVEEWKVTLLGLDDDGNTWPAAPCAPVGALFRAAWRRVLDGDPPRLRELGAR</sequence>
<protein>
    <recommendedName>
        <fullName evidence="3">DNA-binding protein</fullName>
    </recommendedName>
</protein>
<reference evidence="1" key="1">
    <citation type="submission" date="2021-01" db="EMBL/GenBank/DDBJ databases">
        <title>Whole genome shotgun sequence of Virgisporangium ochraceum NBRC 16418.</title>
        <authorList>
            <person name="Komaki H."/>
            <person name="Tamura T."/>
        </authorList>
    </citation>
    <scope>NUCLEOTIDE SEQUENCE</scope>
    <source>
        <strain evidence="1">NBRC 16418</strain>
    </source>
</reference>
<accession>A0A8J3ZSZ7</accession>
<gene>
    <name evidence="1" type="ORF">Voc01_018380</name>
</gene>
<organism evidence="1 2">
    <name type="scientific">Virgisporangium ochraceum</name>
    <dbReference type="NCBI Taxonomy" id="65505"/>
    <lineage>
        <taxon>Bacteria</taxon>
        <taxon>Bacillati</taxon>
        <taxon>Actinomycetota</taxon>
        <taxon>Actinomycetes</taxon>
        <taxon>Micromonosporales</taxon>
        <taxon>Micromonosporaceae</taxon>
        <taxon>Virgisporangium</taxon>
    </lineage>
</organism>
<evidence type="ECO:0000313" key="2">
    <source>
        <dbReference type="Proteomes" id="UP000635606"/>
    </source>
</evidence>
<dbReference type="Proteomes" id="UP000635606">
    <property type="component" value="Unassembled WGS sequence"/>
</dbReference>
<evidence type="ECO:0000313" key="1">
    <source>
        <dbReference type="EMBL" id="GIJ66921.1"/>
    </source>
</evidence>
<evidence type="ECO:0008006" key="3">
    <source>
        <dbReference type="Google" id="ProtNLM"/>
    </source>
</evidence>
<keyword evidence="2" id="KW-1185">Reference proteome</keyword>
<name>A0A8J3ZSZ7_9ACTN</name>
<proteinExistence type="predicted"/>
<comment type="caution">
    <text evidence="1">The sequence shown here is derived from an EMBL/GenBank/DDBJ whole genome shotgun (WGS) entry which is preliminary data.</text>
</comment>